<dbReference type="GO" id="GO:0046930">
    <property type="term" value="C:pore complex"/>
    <property type="evidence" value="ECO:0007669"/>
    <property type="project" value="UniProtKB-KW"/>
</dbReference>
<dbReference type="InterPro" id="IPR002299">
    <property type="entry name" value="Porin_Neis"/>
</dbReference>
<dbReference type="InterPro" id="IPR050298">
    <property type="entry name" value="Gram-neg_bact_OMP"/>
</dbReference>
<evidence type="ECO:0000256" key="7">
    <source>
        <dbReference type="ARBA" id="ARBA00023065"/>
    </source>
</evidence>
<evidence type="ECO:0000256" key="8">
    <source>
        <dbReference type="ARBA" id="ARBA00023114"/>
    </source>
</evidence>
<name>A0A1H2PVA7_9BURK</name>
<evidence type="ECO:0000256" key="3">
    <source>
        <dbReference type="ARBA" id="ARBA00022448"/>
    </source>
</evidence>
<keyword evidence="7" id="KW-0406">Ion transport</keyword>
<dbReference type="PROSITE" id="PS51257">
    <property type="entry name" value="PROKAR_LIPOPROTEIN"/>
    <property type="match status" value="1"/>
</dbReference>
<proteinExistence type="predicted"/>
<keyword evidence="8" id="KW-0626">Porin</keyword>
<keyword evidence="5" id="KW-0812">Transmembrane</keyword>
<evidence type="ECO:0000256" key="4">
    <source>
        <dbReference type="ARBA" id="ARBA00022452"/>
    </source>
</evidence>
<dbReference type="GO" id="GO:0009279">
    <property type="term" value="C:cell outer membrane"/>
    <property type="evidence" value="ECO:0007669"/>
    <property type="project" value="UniProtKB-SubCell"/>
</dbReference>
<feature type="domain" description="Porin" evidence="12">
    <location>
        <begin position="10"/>
        <end position="344"/>
    </location>
</feature>
<feature type="chain" id="PRO_5017220621" evidence="11">
    <location>
        <begin position="23"/>
        <end position="385"/>
    </location>
</feature>
<dbReference type="CDD" id="cd00342">
    <property type="entry name" value="gram_neg_porins"/>
    <property type="match status" value="1"/>
</dbReference>
<dbReference type="Gene3D" id="2.40.160.10">
    <property type="entry name" value="Porin"/>
    <property type="match status" value="1"/>
</dbReference>
<dbReference type="InterPro" id="IPR023614">
    <property type="entry name" value="Porin_dom_sf"/>
</dbReference>
<keyword evidence="10" id="KW-0998">Cell outer membrane</keyword>
<keyword evidence="6 11" id="KW-0732">Signal</keyword>
<comment type="subunit">
    <text evidence="2">Homotrimer.</text>
</comment>
<evidence type="ECO:0000256" key="6">
    <source>
        <dbReference type="ARBA" id="ARBA00022729"/>
    </source>
</evidence>
<evidence type="ECO:0000256" key="10">
    <source>
        <dbReference type="ARBA" id="ARBA00023237"/>
    </source>
</evidence>
<keyword evidence="9" id="KW-0472">Membrane</keyword>
<accession>A0A1H2PVA7</accession>
<evidence type="ECO:0000256" key="2">
    <source>
        <dbReference type="ARBA" id="ARBA00011233"/>
    </source>
</evidence>
<keyword evidence="14" id="KW-1185">Reference proteome</keyword>
<evidence type="ECO:0000256" key="9">
    <source>
        <dbReference type="ARBA" id="ARBA00023136"/>
    </source>
</evidence>
<feature type="signal peptide" evidence="11">
    <location>
        <begin position="1"/>
        <end position="22"/>
    </location>
</feature>
<keyword evidence="4" id="KW-1134">Transmembrane beta strand</keyword>
<keyword evidence="3" id="KW-0813">Transport</keyword>
<comment type="subcellular location">
    <subcellularLocation>
        <location evidence="1">Cell outer membrane</location>
        <topology evidence="1">Multi-pass membrane protein</topology>
    </subcellularLocation>
</comment>
<dbReference type="InterPro" id="IPR033900">
    <property type="entry name" value="Gram_neg_porin_domain"/>
</dbReference>
<dbReference type="PANTHER" id="PTHR34501">
    <property type="entry name" value="PROTEIN YDDL-RELATED"/>
    <property type="match status" value="1"/>
</dbReference>
<dbReference type="PANTHER" id="PTHR34501:SF9">
    <property type="entry name" value="MAJOR OUTER MEMBRANE PROTEIN P.IA"/>
    <property type="match status" value="1"/>
</dbReference>
<dbReference type="SUPFAM" id="SSF56935">
    <property type="entry name" value="Porins"/>
    <property type="match status" value="1"/>
</dbReference>
<dbReference type="GO" id="GO:0006811">
    <property type="term" value="P:monoatomic ion transport"/>
    <property type="evidence" value="ECO:0007669"/>
    <property type="project" value="UniProtKB-KW"/>
</dbReference>
<dbReference type="RefSeq" id="WP_091912641.1">
    <property type="nucleotide sequence ID" value="NZ_FNLO01000015.1"/>
</dbReference>
<dbReference type="STRING" id="1770053.SAMN05216551_11595"/>
<protein>
    <submittedName>
        <fullName evidence="13">Outer membrane protein (Porin)</fullName>
    </submittedName>
</protein>
<dbReference type="PRINTS" id="PR00184">
    <property type="entry name" value="NEISSPPORIN"/>
</dbReference>
<evidence type="ECO:0000259" key="12">
    <source>
        <dbReference type="Pfam" id="PF13609"/>
    </source>
</evidence>
<reference evidence="14" key="1">
    <citation type="submission" date="2016-09" db="EMBL/GenBank/DDBJ databases">
        <authorList>
            <person name="Varghese N."/>
            <person name="Submissions S."/>
        </authorList>
    </citation>
    <scope>NUCLEOTIDE SEQUENCE [LARGE SCALE GENOMIC DNA]</scope>
    <source>
        <strain evidence="14">JS23</strain>
    </source>
</reference>
<organism evidence="13 14">
    <name type="scientific">Chitinasiproducens palmae</name>
    <dbReference type="NCBI Taxonomy" id="1770053"/>
    <lineage>
        <taxon>Bacteria</taxon>
        <taxon>Pseudomonadati</taxon>
        <taxon>Pseudomonadota</taxon>
        <taxon>Betaproteobacteria</taxon>
        <taxon>Burkholderiales</taxon>
        <taxon>Burkholderiaceae</taxon>
        <taxon>Chitinasiproducens</taxon>
    </lineage>
</organism>
<evidence type="ECO:0000256" key="1">
    <source>
        <dbReference type="ARBA" id="ARBA00004571"/>
    </source>
</evidence>
<gene>
    <name evidence="13" type="ORF">SAMN05216551_11595</name>
</gene>
<evidence type="ECO:0000256" key="5">
    <source>
        <dbReference type="ARBA" id="ARBA00022692"/>
    </source>
</evidence>
<evidence type="ECO:0000256" key="11">
    <source>
        <dbReference type="SAM" id="SignalP"/>
    </source>
</evidence>
<dbReference type="GO" id="GO:0015288">
    <property type="term" value="F:porin activity"/>
    <property type="evidence" value="ECO:0007669"/>
    <property type="project" value="UniProtKB-KW"/>
</dbReference>
<evidence type="ECO:0000313" key="13">
    <source>
        <dbReference type="EMBL" id="SDV51185.1"/>
    </source>
</evidence>
<dbReference type="OrthoDB" id="8982743at2"/>
<sequence length="385" mass="40805">MKKVAATLVVAALSAACNTANAQSSPTSSSVTLYGVLMGGVIYTNNSISGKSYSTANGPSRWGMRGVEDLGGGLRSIFTLEGGFNPNTGSSSQGGREFGRQAFVGVQGDHLGTVTFGRQYDLTQDWLAQYSTPYRWNGYTAHVGDNDNFNFQFRTNNTVKYVSPSFSGLQFGAMYSFGGVAGSFGNQGAASFGATYANGPLSLSAAYMRMNHPASAASEGIWTTTLYPSVSANSPLTAYAVTPSSMEIYGAGGSYKIGETTLGLVATHSRYDDLGIAALGLSRARAGYTNIEGNVSHFFTPAYQANFAYTYTTGKIEPTGFSPKYHQFNLINNYFLSKRTALYLVGIFQLAAGDAQHANIEYASGGGASTTKRQVAITAGIFHRF</sequence>
<dbReference type="EMBL" id="FNLO01000015">
    <property type="protein sequence ID" value="SDV51185.1"/>
    <property type="molecule type" value="Genomic_DNA"/>
</dbReference>
<dbReference type="Pfam" id="PF13609">
    <property type="entry name" value="Porin_4"/>
    <property type="match status" value="1"/>
</dbReference>
<dbReference type="Proteomes" id="UP000243719">
    <property type="component" value="Unassembled WGS sequence"/>
</dbReference>
<evidence type="ECO:0000313" key="14">
    <source>
        <dbReference type="Proteomes" id="UP000243719"/>
    </source>
</evidence>
<dbReference type="AlphaFoldDB" id="A0A1H2PVA7"/>